<keyword evidence="5" id="KW-1185">Reference proteome</keyword>
<dbReference type="Pfam" id="PF03061">
    <property type="entry name" value="4HBT"/>
    <property type="match status" value="1"/>
</dbReference>
<dbReference type="OrthoDB" id="2139465at2"/>
<dbReference type="PATRIC" id="fig|220754.4.peg.1783"/>
<dbReference type="CDD" id="cd03443">
    <property type="entry name" value="PaaI_thioesterase"/>
    <property type="match status" value="1"/>
</dbReference>
<name>A0A0C2VFD2_9BACL</name>
<dbReference type="InterPro" id="IPR003736">
    <property type="entry name" value="PAAI_dom"/>
</dbReference>
<dbReference type="Gene3D" id="3.10.129.10">
    <property type="entry name" value="Hotdog Thioesterase"/>
    <property type="match status" value="1"/>
</dbReference>
<dbReference type="EMBL" id="JXRR01000014">
    <property type="protein sequence ID" value="KIL47597.1"/>
    <property type="molecule type" value="Genomic_DNA"/>
</dbReference>
<evidence type="ECO:0000256" key="1">
    <source>
        <dbReference type="ARBA" id="ARBA00008324"/>
    </source>
</evidence>
<proteinExistence type="inferred from homology"/>
<feature type="domain" description="Thioesterase" evidence="3">
    <location>
        <begin position="73"/>
        <end position="147"/>
    </location>
</feature>
<dbReference type="SUPFAM" id="SSF54637">
    <property type="entry name" value="Thioesterase/thiol ester dehydrase-isomerase"/>
    <property type="match status" value="1"/>
</dbReference>
<dbReference type="PANTHER" id="PTHR21660">
    <property type="entry name" value="THIOESTERASE SUPERFAMILY MEMBER-RELATED"/>
    <property type="match status" value="1"/>
</dbReference>
<dbReference type="InterPro" id="IPR006683">
    <property type="entry name" value="Thioestr_dom"/>
</dbReference>
<keyword evidence="2" id="KW-0378">Hydrolase</keyword>
<dbReference type="Proteomes" id="UP000031972">
    <property type="component" value="Unassembled WGS sequence"/>
</dbReference>
<dbReference type="AlphaFoldDB" id="A0A0C2VFD2"/>
<dbReference type="InterPro" id="IPR029069">
    <property type="entry name" value="HotDog_dom_sf"/>
</dbReference>
<evidence type="ECO:0000313" key="4">
    <source>
        <dbReference type="EMBL" id="KIL47597.1"/>
    </source>
</evidence>
<evidence type="ECO:0000313" key="5">
    <source>
        <dbReference type="Proteomes" id="UP000031972"/>
    </source>
</evidence>
<comment type="similarity">
    <text evidence="1">Belongs to the thioesterase PaaI family.</text>
</comment>
<evidence type="ECO:0000256" key="2">
    <source>
        <dbReference type="ARBA" id="ARBA00022801"/>
    </source>
</evidence>
<accession>A0A0C2VFD2</accession>
<dbReference type="GO" id="GO:0047617">
    <property type="term" value="F:fatty acyl-CoA hydrolase activity"/>
    <property type="evidence" value="ECO:0007669"/>
    <property type="project" value="InterPro"/>
</dbReference>
<organism evidence="4 5">
    <name type="scientific">Jeotgalibacillus campisalis</name>
    <dbReference type="NCBI Taxonomy" id="220754"/>
    <lineage>
        <taxon>Bacteria</taxon>
        <taxon>Bacillati</taxon>
        <taxon>Bacillota</taxon>
        <taxon>Bacilli</taxon>
        <taxon>Bacillales</taxon>
        <taxon>Caryophanaceae</taxon>
        <taxon>Jeotgalibacillus</taxon>
    </lineage>
</organism>
<dbReference type="PANTHER" id="PTHR21660:SF1">
    <property type="entry name" value="ACYL-COENZYME A THIOESTERASE 13"/>
    <property type="match status" value="1"/>
</dbReference>
<reference evidence="4 5" key="1">
    <citation type="submission" date="2015-01" db="EMBL/GenBank/DDBJ databases">
        <title>Jeotgalibacillus campisalis genome sequencing.</title>
        <authorList>
            <person name="Goh K.M."/>
            <person name="Chan K.-G."/>
            <person name="Yaakop A.S."/>
            <person name="Ee R."/>
            <person name="Gan H.M."/>
            <person name="Chan C.S."/>
        </authorList>
    </citation>
    <scope>NUCLEOTIDE SEQUENCE [LARGE SCALE GENOMIC DNA]</scope>
    <source>
        <strain evidence="4 5">SF-57</strain>
    </source>
</reference>
<dbReference type="InterPro" id="IPR039298">
    <property type="entry name" value="ACOT13"/>
</dbReference>
<protein>
    <recommendedName>
        <fullName evidence="3">Thioesterase domain-containing protein</fullName>
    </recommendedName>
</protein>
<evidence type="ECO:0000259" key="3">
    <source>
        <dbReference type="Pfam" id="PF03061"/>
    </source>
</evidence>
<dbReference type="NCBIfam" id="TIGR00369">
    <property type="entry name" value="unchar_dom_1"/>
    <property type="match status" value="1"/>
</dbReference>
<gene>
    <name evidence="4" type="ORF">KR50_17640</name>
</gene>
<sequence length="161" mass="17219">MKEDLRDLTENLLTYGTKEDLSVLKQVLTGLNDKIDKKHTSYTSALLNMNKDVKSASCVVKIPVSSTLHNSLGIVHGGMSATLLDTAMGSLANHLAPEGMGAVTSQLNVHFLKPITGEEMTATASILHQGRKTMVVEASIKNPSGEIAAHGTGSFYLIKKK</sequence>
<comment type="caution">
    <text evidence="4">The sequence shown here is derived from an EMBL/GenBank/DDBJ whole genome shotgun (WGS) entry which is preliminary data.</text>
</comment>
<dbReference type="RefSeq" id="WP_041057246.1">
    <property type="nucleotide sequence ID" value="NZ_JXRR01000014.1"/>
</dbReference>